<gene>
    <name evidence="3" type="ORF">CGE01nite_12360</name>
</gene>
<dbReference type="InterPro" id="IPR018392">
    <property type="entry name" value="LysM"/>
</dbReference>
<dbReference type="SMART" id="SM00257">
    <property type="entry name" value="LysM"/>
    <property type="match status" value="1"/>
</dbReference>
<dbReference type="RefSeq" id="WP_141369640.1">
    <property type="nucleotide sequence ID" value="NZ_BJLQ01000009.1"/>
</dbReference>
<proteinExistence type="predicted"/>
<organism evidence="3 4">
    <name type="scientific">Cellulomonas gelida</name>
    <dbReference type="NCBI Taxonomy" id="1712"/>
    <lineage>
        <taxon>Bacteria</taxon>
        <taxon>Bacillati</taxon>
        <taxon>Actinomycetota</taxon>
        <taxon>Actinomycetes</taxon>
        <taxon>Micrococcales</taxon>
        <taxon>Cellulomonadaceae</taxon>
        <taxon>Cellulomonas</taxon>
    </lineage>
</organism>
<feature type="transmembrane region" description="Helical" evidence="1">
    <location>
        <begin position="40"/>
        <end position="62"/>
    </location>
</feature>
<protein>
    <recommendedName>
        <fullName evidence="2">LysM domain-containing protein</fullName>
    </recommendedName>
</protein>
<accession>A0A4Y3KLI0</accession>
<dbReference type="PROSITE" id="PS51782">
    <property type="entry name" value="LYSM"/>
    <property type="match status" value="1"/>
</dbReference>
<dbReference type="EMBL" id="BJLQ01000009">
    <property type="protein sequence ID" value="GEA83985.1"/>
    <property type="molecule type" value="Genomic_DNA"/>
</dbReference>
<evidence type="ECO:0000256" key="1">
    <source>
        <dbReference type="SAM" id="Phobius"/>
    </source>
</evidence>
<reference evidence="3 4" key="1">
    <citation type="submission" date="2019-06" db="EMBL/GenBank/DDBJ databases">
        <title>Whole genome shotgun sequence of Cellulomonas gelida NBRC 3748.</title>
        <authorList>
            <person name="Hosoyama A."/>
            <person name="Uohara A."/>
            <person name="Ohji S."/>
            <person name="Ichikawa N."/>
        </authorList>
    </citation>
    <scope>NUCLEOTIDE SEQUENCE [LARGE SCALE GENOMIC DNA]</scope>
    <source>
        <strain evidence="3 4">NBRC 3748</strain>
    </source>
</reference>
<keyword evidence="4" id="KW-1185">Reference proteome</keyword>
<keyword evidence="1" id="KW-0472">Membrane</keyword>
<keyword evidence="1" id="KW-0812">Transmembrane</keyword>
<sequence length="124" mass="12885">MSTMVIGPSVLAGRDERPATAQRRRAESAPALHLTRRGRAVVVAFALVLAAAVFGLGARAAAGAPSDVTFDRYVVQPGDTLWDIAADSRGAHESVGAQVRELVRVNGLSGDQVVAGEELVVPRG</sequence>
<dbReference type="Proteomes" id="UP000320461">
    <property type="component" value="Unassembled WGS sequence"/>
</dbReference>
<dbReference type="InterPro" id="IPR036779">
    <property type="entry name" value="LysM_dom_sf"/>
</dbReference>
<name>A0A4Y3KLI0_9CELL</name>
<evidence type="ECO:0000313" key="3">
    <source>
        <dbReference type="EMBL" id="GEA83985.1"/>
    </source>
</evidence>
<dbReference type="OrthoDB" id="5084290at2"/>
<dbReference type="SUPFAM" id="SSF54106">
    <property type="entry name" value="LysM domain"/>
    <property type="match status" value="1"/>
</dbReference>
<keyword evidence="1" id="KW-1133">Transmembrane helix</keyword>
<dbReference type="Gene3D" id="3.10.350.10">
    <property type="entry name" value="LysM domain"/>
    <property type="match status" value="1"/>
</dbReference>
<evidence type="ECO:0000313" key="4">
    <source>
        <dbReference type="Proteomes" id="UP000320461"/>
    </source>
</evidence>
<dbReference type="AlphaFoldDB" id="A0A4Y3KLI0"/>
<dbReference type="Pfam" id="PF01476">
    <property type="entry name" value="LysM"/>
    <property type="match status" value="1"/>
</dbReference>
<comment type="caution">
    <text evidence="3">The sequence shown here is derived from an EMBL/GenBank/DDBJ whole genome shotgun (WGS) entry which is preliminary data.</text>
</comment>
<evidence type="ECO:0000259" key="2">
    <source>
        <dbReference type="PROSITE" id="PS51782"/>
    </source>
</evidence>
<feature type="domain" description="LysM" evidence="2">
    <location>
        <begin position="71"/>
        <end position="121"/>
    </location>
</feature>
<dbReference type="CDD" id="cd00118">
    <property type="entry name" value="LysM"/>
    <property type="match status" value="1"/>
</dbReference>